<sequence>MVRPIFESTLKAYETAKARGAAARSVERNLLRQALYDAKEAGHSIREIARLLDLPKSTVARMAVLPKNPGWEPTISAEAYIEEHNAAWAHEPEQHISAAPFEVLEHGDATRTITARALGTAQPNQPPANRSSDR</sequence>
<dbReference type="STRING" id="37928.SAMN04489742_0095"/>
<dbReference type="AlphaFoldDB" id="A0A1H0XKP7"/>
<accession>A0A1H0XKP7</accession>
<name>A0A1H0XKP7_9MICC</name>
<gene>
    <name evidence="2" type="ORF">SAMN04489742_0095</name>
</gene>
<reference evidence="2 3" key="1">
    <citation type="submission" date="2016-10" db="EMBL/GenBank/DDBJ databases">
        <authorList>
            <person name="de Groot N.N."/>
        </authorList>
    </citation>
    <scope>NUCLEOTIDE SEQUENCE [LARGE SCALE GENOMIC DNA]</scope>
    <source>
        <strain evidence="2 3">DSM 20117</strain>
    </source>
</reference>
<proteinExistence type="predicted"/>
<dbReference type="EMBL" id="FNKH01000001">
    <property type="protein sequence ID" value="SDQ03477.1"/>
    <property type="molecule type" value="Genomic_DNA"/>
</dbReference>
<keyword evidence="3" id="KW-1185">Reference proteome</keyword>
<evidence type="ECO:0000313" key="3">
    <source>
        <dbReference type="Proteomes" id="UP000181917"/>
    </source>
</evidence>
<dbReference type="RefSeq" id="WP_074698498.1">
    <property type="nucleotide sequence ID" value="NZ_FNKH01000001.1"/>
</dbReference>
<dbReference type="Pfam" id="PF09339">
    <property type="entry name" value="HTH_IclR"/>
    <property type="match status" value="1"/>
</dbReference>
<evidence type="ECO:0000313" key="2">
    <source>
        <dbReference type="EMBL" id="SDQ03477.1"/>
    </source>
</evidence>
<organism evidence="2 3">
    <name type="scientific">Crystallibacter crystallopoietes</name>
    <dbReference type="NCBI Taxonomy" id="37928"/>
    <lineage>
        <taxon>Bacteria</taxon>
        <taxon>Bacillati</taxon>
        <taxon>Actinomycetota</taxon>
        <taxon>Actinomycetes</taxon>
        <taxon>Micrococcales</taxon>
        <taxon>Micrococcaceae</taxon>
        <taxon>Crystallibacter</taxon>
    </lineage>
</organism>
<evidence type="ECO:0000259" key="1">
    <source>
        <dbReference type="Pfam" id="PF09339"/>
    </source>
</evidence>
<dbReference type="OrthoDB" id="9782160at2"/>
<protein>
    <recommendedName>
        <fullName evidence="1">HTH iclR-type domain-containing protein</fullName>
    </recommendedName>
</protein>
<dbReference type="Proteomes" id="UP000181917">
    <property type="component" value="Unassembled WGS sequence"/>
</dbReference>
<dbReference type="InterPro" id="IPR005471">
    <property type="entry name" value="Tscrpt_reg_IclR_N"/>
</dbReference>
<feature type="domain" description="HTH iclR-type" evidence="1">
    <location>
        <begin position="41"/>
        <end position="62"/>
    </location>
</feature>